<comment type="caution">
    <text evidence="2">The sequence shown here is derived from an EMBL/GenBank/DDBJ whole genome shotgun (WGS) entry which is preliminary data.</text>
</comment>
<keyword evidence="1" id="KW-1133">Transmembrane helix</keyword>
<proteinExistence type="predicted"/>
<keyword evidence="1" id="KW-0472">Membrane</keyword>
<organism evidence="2 3">
    <name type="scientific">Puia dinghuensis</name>
    <dbReference type="NCBI Taxonomy" id="1792502"/>
    <lineage>
        <taxon>Bacteria</taxon>
        <taxon>Pseudomonadati</taxon>
        <taxon>Bacteroidota</taxon>
        <taxon>Chitinophagia</taxon>
        <taxon>Chitinophagales</taxon>
        <taxon>Chitinophagaceae</taxon>
        <taxon>Puia</taxon>
    </lineage>
</organism>
<feature type="transmembrane region" description="Helical" evidence="1">
    <location>
        <begin position="14"/>
        <end position="33"/>
    </location>
</feature>
<evidence type="ECO:0000313" key="3">
    <source>
        <dbReference type="Proteomes" id="UP000607559"/>
    </source>
</evidence>
<protein>
    <submittedName>
        <fullName evidence="2">Uncharacterized protein</fullName>
    </submittedName>
</protein>
<gene>
    <name evidence="2" type="ORF">GCM10011511_32700</name>
</gene>
<name>A0A8J2UEW0_9BACT</name>
<dbReference type="EMBL" id="BMJC01000003">
    <property type="protein sequence ID" value="GGB06693.1"/>
    <property type="molecule type" value="Genomic_DNA"/>
</dbReference>
<keyword evidence="3" id="KW-1185">Reference proteome</keyword>
<evidence type="ECO:0000313" key="2">
    <source>
        <dbReference type="EMBL" id="GGB06693.1"/>
    </source>
</evidence>
<dbReference type="Proteomes" id="UP000607559">
    <property type="component" value="Unassembled WGS sequence"/>
</dbReference>
<accession>A0A8J2UEW0</accession>
<reference evidence="2" key="1">
    <citation type="journal article" date="2014" name="Int. J. Syst. Evol. Microbiol.">
        <title>Complete genome sequence of Corynebacterium casei LMG S-19264T (=DSM 44701T), isolated from a smear-ripened cheese.</title>
        <authorList>
            <consortium name="US DOE Joint Genome Institute (JGI-PGF)"/>
            <person name="Walter F."/>
            <person name="Albersmeier A."/>
            <person name="Kalinowski J."/>
            <person name="Ruckert C."/>
        </authorList>
    </citation>
    <scope>NUCLEOTIDE SEQUENCE</scope>
    <source>
        <strain evidence="2">CGMCC 1.15448</strain>
    </source>
</reference>
<dbReference type="RefSeq" id="WP_188933521.1">
    <property type="nucleotide sequence ID" value="NZ_BMJC01000003.1"/>
</dbReference>
<keyword evidence="1" id="KW-0812">Transmembrane</keyword>
<sequence length="236" mass="26842">MEQLTRQLRLLRRYVAVLTVVLIGCIIAIIFLARHGYQFGELTAQRINIVEPDGRLALVISDHARQHPGRIDGKDIPPRDRPAGLIYFNEEGDECGGYSWDGNKTFNSMSLTADQYKNDQIMALDYEDDRGATPSRLYGFRLWDRSDSFTLGKQLAYIDSLRRLHDTSAYRAGMGFLQKQVVDRLFLGRTPDGSTGLFLRDDKGIPRLRIYISKQNEPVIETLNEKGEVVHSAVNH</sequence>
<dbReference type="AlphaFoldDB" id="A0A8J2UEW0"/>
<evidence type="ECO:0000256" key="1">
    <source>
        <dbReference type="SAM" id="Phobius"/>
    </source>
</evidence>
<reference evidence="2" key="2">
    <citation type="submission" date="2020-09" db="EMBL/GenBank/DDBJ databases">
        <authorList>
            <person name="Sun Q."/>
            <person name="Zhou Y."/>
        </authorList>
    </citation>
    <scope>NUCLEOTIDE SEQUENCE</scope>
    <source>
        <strain evidence="2">CGMCC 1.15448</strain>
    </source>
</reference>
<dbReference type="PROSITE" id="PS51257">
    <property type="entry name" value="PROKAR_LIPOPROTEIN"/>
    <property type="match status" value="1"/>
</dbReference>